<evidence type="ECO:0000313" key="3">
    <source>
        <dbReference type="Proteomes" id="UP000182160"/>
    </source>
</evidence>
<name>A0A1H8ITI1_9RHOB</name>
<proteinExistence type="predicted"/>
<sequence length="117" mass="13133">MLIMPESFKSVLAALMCLALVVWSAVPSFTHAPAVFETIQDHLEMVEDHGHSHEVEEDLYWAMHGHSHDTADHDHNPAFLLAGRNADTAPDTNKVWRPSVSQTGPSRKFRIDRPPRA</sequence>
<dbReference type="Proteomes" id="UP000182160">
    <property type="component" value="Unassembled WGS sequence"/>
</dbReference>
<protein>
    <submittedName>
        <fullName evidence="2">Uncharacterized protein</fullName>
    </submittedName>
</protein>
<organism evidence="2 3">
    <name type="scientific">Roseovarius tolerans</name>
    <dbReference type="NCBI Taxonomy" id="74031"/>
    <lineage>
        <taxon>Bacteria</taxon>
        <taxon>Pseudomonadati</taxon>
        <taxon>Pseudomonadota</taxon>
        <taxon>Alphaproteobacteria</taxon>
        <taxon>Rhodobacterales</taxon>
        <taxon>Roseobacteraceae</taxon>
        <taxon>Roseovarius</taxon>
    </lineage>
</organism>
<dbReference type="EMBL" id="FOBO01000025">
    <property type="protein sequence ID" value="SEN71316.1"/>
    <property type="molecule type" value="Genomic_DNA"/>
</dbReference>
<accession>A0A1H8ITI1</accession>
<reference evidence="2 3" key="1">
    <citation type="submission" date="2016-10" db="EMBL/GenBank/DDBJ databases">
        <authorList>
            <person name="de Groot N.N."/>
        </authorList>
    </citation>
    <scope>NUCLEOTIDE SEQUENCE [LARGE SCALE GENOMIC DNA]</scope>
    <source>
        <strain evidence="2 3">DSM 11457</strain>
    </source>
</reference>
<dbReference type="RefSeq" id="WP_074788172.1">
    <property type="nucleotide sequence ID" value="NZ_FOBO01000025.1"/>
</dbReference>
<feature type="region of interest" description="Disordered" evidence="1">
    <location>
        <begin position="83"/>
        <end position="117"/>
    </location>
</feature>
<evidence type="ECO:0000256" key="1">
    <source>
        <dbReference type="SAM" id="MobiDB-lite"/>
    </source>
</evidence>
<evidence type="ECO:0000313" key="2">
    <source>
        <dbReference type="EMBL" id="SEN71316.1"/>
    </source>
</evidence>
<gene>
    <name evidence="2" type="ORF">SAMN04488077_12515</name>
</gene>
<dbReference type="AlphaFoldDB" id="A0A1H8ITI1"/>